<dbReference type="EMBL" id="AP027079">
    <property type="protein sequence ID" value="BDU69555.1"/>
    <property type="molecule type" value="Genomic_DNA"/>
</dbReference>
<proteinExistence type="predicted"/>
<dbReference type="PANTHER" id="PTHR11820">
    <property type="entry name" value="ACYLPYRUVASE"/>
    <property type="match status" value="1"/>
</dbReference>
<evidence type="ECO:0000256" key="1">
    <source>
        <dbReference type="ARBA" id="ARBA00022723"/>
    </source>
</evidence>
<sequence>MAFVIPTPPRPAIPVEGMEPLFPVRRIYCVGRNYADHAREMGGDPNREPPFFFGKPHDAVVPGGGEIAYPPITSNLHYEAELVVALGGGGRDIPAEEALACVYGYAVGIDLTRRDLQAKFKDKGQPWEMAKGFDQSAPVSALVPAARLGHPASGAIWLSVNGVERQHGDLAQMTWNVAEVIAHLSSYVALAPGDIIFTGTPSGVGAIVRGDRVRCGIEGIGELEIVLV</sequence>
<dbReference type="RefSeq" id="WP_286353278.1">
    <property type="nucleotide sequence ID" value="NZ_AP027079.1"/>
</dbReference>
<keyword evidence="4" id="KW-1185">Reference proteome</keyword>
<dbReference type="Gene3D" id="3.90.850.10">
    <property type="entry name" value="Fumarylacetoacetase-like, C-terminal domain"/>
    <property type="match status" value="1"/>
</dbReference>
<organism evidence="3 4">
    <name type="scientific">Geothrix oryzae</name>
    <dbReference type="NCBI Taxonomy" id="2927975"/>
    <lineage>
        <taxon>Bacteria</taxon>
        <taxon>Pseudomonadati</taxon>
        <taxon>Acidobacteriota</taxon>
        <taxon>Holophagae</taxon>
        <taxon>Holophagales</taxon>
        <taxon>Holophagaceae</taxon>
        <taxon>Geothrix</taxon>
    </lineage>
</organism>
<dbReference type="SUPFAM" id="SSF56529">
    <property type="entry name" value="FAH"/>
    <property type="match status" value="1"/>
</dbReference>
<dbReference type="InterPro" id="IPR036663">
    <property type="entry name" value="Fumarylacetoacetase_C_sf"/>
</dbReference>
<name>A0ABN6UZU8_9BACT</name>
<evidence type="ECO:0000313" key="4">
    <source>
        <dbReference type="Proteomes" id="UP001242010"/>
    </source>
</evidence>
<gene>
    <name evidence="3" type="ORF">GETHOR_16560</name>
</gene>
<dbReference type="InterPro" id="IPR011234">
    <property type="entry name" value="Fumarylacetoacetase-like_C"/>
</dbReference>
<keyword evidence="1" id="KW-0479">Metal-binding</keyword>
<dbReference type="Pfam" id="PF01557">
    <property type="entry name" value="FAA_hydrolase"/>
    <property type="match status" value="1"/>
</dbReference>
<accession>A0ABN6UZU8</accession>
<dbReference type="Proteomes" id="UP001242010">
    <property type="component" value="Chromosome"/>
</dbReference>
<reference evidence="4" key="1">
    <citation type="journal article" date="2023" name="Int. J. Syst. Evol. Microbiol.">
        <title>Mesoterricola silvestris gen. nov., sp. nov., Mesoterricola sediminis sp. nov., Geothrix oryzae sp. nov., Geothrix edaphica sp. nov., Geothrix rubra sp. nov., and Geothrix limicola sp. nov., six novel members of Acidobacteriota isolated from soils.</title>
        <authorList>
            <person name="Itoh H."/>
            <person name="Sugisawa Y."/>
            <person name="Mise K."/>
            <person name="Xu Z."/>
            <person name="Kuniyasu M."/>
            <person name="Ushijima N."/>
            <person name="Kawano K."/>
            <person name="Kobayashi E."/>
            <person name="Shiratori Y."/>
            <person name="Masuda Y."/>
            <person name="Senoo K."/>
        </authorList>
    </citation>
    <scope>NUCLEOTIDE SEQUENCE [LARGE SCALE GENOMIC DNA]</scope>
    <source>
        <strain evidence="4">Red222</strain>
    </source>
</reference>
<evidence type="ECO:0000259" key="2">
    <source>
        <dbReference type="Pfam" id="PF01557"/>
    </source>
</evidence>
<protein>
    <submittedName>
        <fullName evidence="3">Fumarylacetoacetase</fullName>
    </submittedName>
</protein>
<feature type="domain" description="Fumarylacetoacetase-like C-terminal" evidence="2">
    <location>
        <begin position="27"/>
        <end position="224"/>
    </location>
</feature>
<dbReference type="PANTHER" id="PTHR11820:SF90">
    <property type="entry name" value="FLUTATHIONE S-TRANSFERASE"/>
    <property type="match status" value="1"/>
</dbReference>
<evidence type="ECO:0000313" key="3">
    <source>
        <dbReference type="EMBL" id="BDU69555.1"/>
    </source>
</evidence>